<gene>
    <name evidence="1" type="ORF">PSAL00342_LOCUS2889</name>
</gene>
<evidence type="ECO:0000313" key="1">
    <source>
        <dbReference type="EMBL" id="CAE0609070.1"/>
    </source>
</evidence>
<dbReference type="AlphaFoldDB" id="A0A7S3UBG2"/>
<proteinExistence type="predicted"/>
<protein>
    <submittedName>
        <fullName evidence="1">Uncharacterized protein</fullName>
    </submittedName>
</protein>
<reference evidence="1" key="1">
    <citation type="submission" date="2021-01" db="EMBL/GenBank/DDBJ databases">
        <authorList>
            <person name="Corre E."/>
            <person name="Pelletier E."/>
            <person name="Niang G."/>
            <person name="Scheremetjew M."/>
            <person name="Finn R."/>
            <person name="Kale V."/>
            <person name="Holt S."/>
            <person name="Cochrane G."/>
            <person name="Meng A."/>
            <person name="Brown T."/>
            <person name="Cohen L."/>
        </authorList>
    </citation>
    <scope>NUCLEOTIDE SEQUENCE</scope>
    <source>
        <strain evidence="1">CCMP1897</strain>
    </source>
</reference>
<name>A0A7S3UBG2_9CHLO</name>
<sequence length="236" mass="26220">MQPGLDNLECKIGQFAGPLYYKFEPEVPKILNAVDSKVDETIMGVWDIYSNRVLPSRPIKMAQGAYTSLLSRSEKQIEFLEQLREEYFKKIESTVDMVRAQGVTPVVKEAGESLLKSVSDARAALPTVSHSVLTDRVRQAWVDFTNLVPVKQVIASYEPAVATAQEKYFAALKTVTTDPRYASLVSSGRGMLQSINTSSTYQKRLAPYLSPYLSKIASSSYYTKLTDTLKPTVTAS</sequence>
<dbReference type="EMBL" id="HBIS01003209">
    <property type="protein sequence ID" value="CAE0609070.1"/>
    <property type="molecule type" value="Transcribed_RNA"/>
</dbReference>
<organism evidence="1">
    <name type="scientific">Picocystis salinarum</name>
    <dbReference type="NCBI Taxonomy" id="88271"/>
    <lineage>
        <taxon>Eukaryota</taxon>
        <taxon>Viridiplantae</taxon>
        <taxon>Chlorophyta</taxon>
        <taxon>Picocystophyceae</taxon>
        <taxon>Picocystales</taxon>
        <taxon>Picocystaceae</taxon>
        <taxon>Picocystis</taxon>
    </lineage>
</organism>
<accession>A0A7S3UBG2</accession>